<dbReference type="HAMAP" id="MF_00524">
    <property type="entry name" value="Glucokinase"/>
    <property type="match status" value="1"/>
</dbReference>
<dbReference type="NCBIfam" id="NF001417">
    <property type="entry name" value="PRK00292.1-4"/>
    <property type="match status" value="1"/>
</dbReference>
<evidence type="ECO:0000256" key="4">
    <source>
        <dbReference type="RuleBase" id="RU004046"/>
    </source>
</evidence>
<comment type="subcellular location">
    <subcellularLocation>
        <location evidence="3">Cytoplasm</location>
    </subcellularLocation>
</comment>
<dbReference type="EMBL" id="JBHSEL010000036">
    <property type="protein sequence ID" value="MFC4624353.1"/>
    <property type="molecule type" value="Genomic_DNA"/>
</dbReference>
<sequence length="338" mass="36089">MQTDQNFHFPVLVGDIGGTNARFAILNEGDHEPRDIIVVQTANYPTIDEAIRTAVLDRLATRPRSAILAVAGPVEGDEIDLTNCAWVVRPHEMIAGLGVEDVIVLNDFEAQALAVVALDKGSFEPIGGNPAEITATRVVLGPGTGLGVAGLVRTTKSWVPVPGEGGHIDLGPQTERDYQIFPHVERIEGRVTAEQILCGRGLRNLYVAICRADGVEPILATPVDISSAGLAGNNPQAKETLDLFATYLGRVAGDMALIFMAHGGVYLSGGIPQHILPALKTGHLRQAFEDKAPHSHIMRDIPIRVVTHPQAALVGLSAYAQNPAAFQVGTEGRRWQLA</sequence>
<dbReference type="InterPro" id="IPR043129">
    <property type="entry name" value="ATPase_NBD"/>
</dbReference>
<keyword evidence="6" id="KW-1185">Reference proteome</keyword>
<keyword evidence="3" id="KW-0963">Cytoplasm</keyword>
<keyword evidence="3" id="KW-0067">ATP-binding</keyword>
<dbReference type="NCBIfam" id="TIGR00749">
    <property type="entry name" value="glk"/>
    <property type="match status" value="1"/>
</dbReference>
<protein>
    <recommendedName>
        <fullName evidence="3">Glucokinase</fullName>
        <ecNumber evidence="3">2.7.1.2</ecNumber>
    </recommendedName>
    <alternativeName>
        <fullName evidence="3">Glucose kinase</fullName>
    </alternativeName>
</protein>
<name>A0ABV9H1R1_9HYPH</name>
<reference evidence="6" key="1">
    <citation type="journal article" date="2019" name="Int. J. Syst. Evol. Microbiol.">
        <title>The Global Catalogue of Microorganisms (GCM) 10K type strain sequencing project: providing services to taxonomists for standard genome sequencing and annotation.</title>
        <authorList>
            <consortium name="The Broad Institute Genomics Platform"/>
            <consortium name="The Broad Institute Genome Sequencing Center for Infectious Disease"/>
            <person name="Wu L."/>
            <person name="Ma J."/>
        </authorList>
    </citation>
    <scope>NUCLEOTIDE SEQUENCE [LARGE SCALE GENOMIC DNA]</scope>
    <source>
        <strain evidence="6">CGMCC 1.15731</strain>
    </source>
</reference>
<evidence type="ECO:0000256" key="1">
    <source>
        <dbReference type="ARBA" id="ARBA00022679"/>
    </source>
</evidence>
<organism evidence="5 6">
    <name type="scientific">Daeguia caeni</name>
    <dbReference type="NCBI Taxonomy" id="439612"/>
    <lineage>
        <taxon>Bacteria</taxon>
        <taxon>Pseudomonadati</taxon>
        <taxon>Pseudomonadota</taxon>
        <taxon>Alphaproteobacteria</taxon>
        <taxon>Hyphomicrobiales</taxon>
        <taxon>Brucellaceae</taxon>
        <taxon>Daeguia</taxon>
    </lineage>
</organism>
<dbReference type="Gene3D" id="3.40.367.20">
    <property type="match status" value="1"/>
</dbReference>
<dbReference type="SUPFAM" id="SSF53067">
    <property type="entry name" value="Actin-like ATPase domain"/>
    <property type="match status" value="1"/>
</dbReference>
<dbReference type="PANTHER" id="PTHR47690:SF1">
    <property type="entry name" value="GLUCOKINASE"/>
    <property type="match status" value="1"/>
</dbReference>
<dbReference type="Proteomes" id="UP001596042">
    <property type="component" value="Unassembled WGS sequence"/>
</dbReference>
<evidence type="ECO:0000256" key="3">
    <source>
        <dbReference type="HAMAP-Rule" id="MF_00524"/>
    </source>
</evidence>
<dbReference type="EC" id="2.7.1.2" evidence="3"/>
<comment type="caution">
    <text evidence="5">The sequence shown here is derived from an EMBL/GenBank/DDBJ whole genome shotgun (WGS) entry which is preliminary data.</text>
</comment>
<keyword evidence="3" id="KW-0324">Glycolysis</keyword>
<dbReference type="Gene3D" id="3.30.420.40">
    <property type="match status" value="1"/>
</dbReference>
<comment type="similarity">
    <text evidence="3 4">Belongs to the bacterial glucokinase family.</text>
</comment>
<dbReference type="RefSeq" id="WP_374831908.1">
    <property type="nucleotide sequence ID" value="NZ_JBHEEZ010000011.1"/>
</dbReference>
<dbReference type="CDD" id="cd24008">
    <property type="entry name" value="ASKHA_NBD_GLK"/>
    <property type="match status" value="1"/>
</dbReference>
<comment type="catalytic activity">
    <reaction evidence="3">
        <text>D-glucose + ATP = D-glucose 6-phosphate + ADP + H(+)</text>
        <dbReference type="Rhea" id="RHEA:17825"/>
        <dbReference type="ChEBI" id="CHEBI:4167"/>
        <dbReference type="ChEBI" id="CHEBI:15378"/>
        <dbReference type="ChEBI" id="CHEBI:30616"/>
        <dbReference type="ChEBI" id="CHEBI:61548"/>
        <dbReference type="ChEBI" id="CHEBI:456216"/>
        <dbReference type="EC" id="2.7.1.2"/>
    </reaction>
</comment>
<evidence type="ECO:0000313" key="5">
    <source>
        <dbReference type="EMBL" id="MFC4624353.1"/>
    </source>
</evidence>
<accession>A0ABV9H1R1</accession>
<dbReference type="PANTHER" id="PTHR47690">
    <property type="entry name" value="GLUCOKINASE"/>
    <property type="match status" value="1"/>
</dbReference>
<dbReference type="InterPro" id="IPR003836">
    <property type="entry name" value="Glucokinase"/>
</dbReference>
<keyword evidence="2 3" id="KW-0418">Kinase</keyword>
<dbReference type="Pfam" id="PF02685">
    <property type="entry name" value="Glucokinase"/>
    <property type="match status" value="1"/>
</dbReference>
<evidence type="ECO:0000313" key="6">
    <source>
        <dbReference type="Proteomes" id="UP001596042"/>
    </source>
</evidence>
<keyword evidence="3" id="KW-0547">Nucleotide-binding</keyword>
<dbReference type="InterPro" id="IPR050201">
    <property type="entry name" value="Bacterial_glucokinase"/>
</dbReference>
<proteinExistence type="inferred from homology"/>
<evidence type="ECO:0000256" key="2">
    <source>
        <dbReference type="ARBA" id="ARBA00022777"/>
    </source>
</evidence>
<keyword evidence="1 3" id="KW-0808">Transferase</keyword>
<feature type="binding site" evidence="3">
    <location>
        <begin position="14"/>
        <end position="19"/>
    </location>
    <ligand>
        <name>ATP</name>
        <dbReference type="ChEBI" id="CHEBI:30616"/>
    </ligand>
</feature>
<gene>
    <name evidence="3" type="primary">glk</name>
    <name evidence="5" type="ORF">ACFO1V_03800</name>
</gene>
<dbReference type="GO" id="GO:0004340">
    <property type="term" value="F:glucokinase activity"/>
    <property type="evidence" value="ECO:0007669"/>
    <property type="project" value="UniProtKB-EC"/>
</dbReference>